<sequence>MSIDSPIIHSPEMQSIRARTIDWQLGAASERFFGEGFTRVRHDVRPTNVGSERAEFLINAHYPDDWSRKGDENQHAHLASVDAMVLAARMAEHYLQSIGVEVANCWISHCTLDPGKEVVDVSGPLSVSLEVAKPTPSDDTGISFRCQLQSFRVRMTVQTTTAKRDIDCKSDTLPGYYADGYKRVHRQLSSATSTPDDPRIHSYFTLSDPIGPSGHGGLESNHGSVVSFVDANIFAAQLGQVYVFELDGLDRASTRTLWLRKAEFTRNSPPTRRKVRGHGQCRSRQGPPHRATHSVLAHGNTSRDHRRGLRQLLARARRFRSEGAMMRIVISGTYGTGKTTQARRAAVELGLPLVAARGMRDFLRDHFDGKPLHECDYLDLLELGVRRFEGRVATEPACSQGLVSDGSSLNECAYGLGRIKFGLSLGAAPDRHREQRSSFDQAIRRIGQVFLDHAQSSYDLIVHLPIEFAIASDGHRPLMEEYRSFTDSKLRRSACSLSVPVIEASGSVAERLATVQKATSDSRSLA</sequence>
<organism evidence="3 4">
    <name type="scientific">Auritidibacter ignavus</name>
    <dbReference type="NCBI Taxonomy" id="678932"/>
    <lineage>
        <taxon>Bacteria</taxon>
        <taxon>Bacillati</taxon>
        <taxon>Actinomycetota</taxon>
        <taxon>Actinomycetes</taxon>
        <taxon>Micrococcales</taxon>
        <taxon>Micrococcaceae</taxon>
        <taxon>Auritidibacter</taxon>
    </lineage>
</organism>
<gene>
    <name evidence="3" type="ORF">QDX21_07915</name>
</gene>
<reference evidence="3 4" key="1">
    <citation type="submission" date="2023-03" db="EMBL/GenBank/DDBJ databases">
        <title>Complete genome sequences of several Auritidibacter ignavus strains isolated from ear infections.</title>
        <authorList>
            <person name="Baehr T."/>
            <person name="Baumhoegger A.M."/>
        </authorList>
    </citation>
    <scope>NUCLEOTIDE SEQUENCE [LARGE SCALE GENOMIC DNA]</scope>
    <source>
        <strain evidence="3 4">BABAE-6</strain>
    </source>
</reference>
<dbReference type="Gene3D" id="3.40.50.300">
    <property type="entry name" value="P-loop containing nucleotide triphosphate hydrolases"/>
    <property type="match status" value="1"/>
</dbReference>
<accession>A0AAJ6AHR2</accession>
<protein>
    <submittedName>
        <fullName evidence="3">AvrD family protein</fullName>
    </submittedName>
</protein>
<evidence type="ECO:0000259" key="2">
    <source>
        <dbReference type="Pfam" id="PF13521"/>
    </source>
</evidence>
<dbReference type="InterPro" id="IPR038727">
    <property type="entry name" value="NadR/Ttd14_AAA_dom"/>
</dbReference>
<evidence type="ECO:0000256" key="1">
    <source>
        <dbReference type="SAM" id="MobiDB-lite"/>
    </source>
</evidence>
<feature type="compositionally biased region" description="Basic residues" evidence="1">
    <location>
        <begin position="271"/>
        <end position="281"/>
    </location>
</feature>
<dbReference type="Proteomes" id="UP001224674">
    <property type="component" value="Chromosome"/>
</dbReference>
<proteinExistence type="predicted"/>
<dbReference type="SUPFAM" id="SSF52540">
    <property type="entry name" value="P-loop containing nucleoside triphosphate hydrolases"/>
    <property type="match status" value="1"/>
</dbReference>
<evidence type="ECO:0000313" key="3">
    <source>
        <dbReference type="EMBL" id="WGH92252.1"/>
    </source>
</evidence>
<keyword evidence="4" id="KW-1185">Reference proteome</keyword>
<dbReference type="RefSeq" id="WP_168186103.1">
    <property type="nucleotide sequence ID" value="NZ_CP122562.1"/>
</dbReference>
<evidence type="ECO:0000313" key="4">
    <source>
        <dbReference type="Proteomes" id="UP001224674"/>
    </source>
</evidence>
<dbReference type="Pfam" id="PF05655">
    <property type="entry name" value="AvrD"/>
    <property type="match status" value="1"/>
</dbReference>
<dbReference type="Pfam" id="PF13521">
    <property type="entry name" value="AAA_28"/>
    <property type="match status" value="1"/>
</dbReference>
<dbReference type="InterPro" id="IPR008799">
    <property type="entry name" value="Pseudomon_AvrD"/>
</dbReference>
<dbReference type="AlphaFoldDB" id="A0AAJ6AHR2"/>
<name>A0AAJ6AHR2_9MICC</name>
<feature type="domain" description="NadR/Ttd14 AAA" evidence="2">
    <location>
        <begin position="327"/>
        <end position="511"/>
    </location>
</feature>
<dbReference type="InterPro" id="IPR027417">
    <property type="entry name" value="P-loop_NTPase"/>
</dbReference>
<feature type="region of interest" description="Disordered" evidence="1">
    <location>
        <begin position="268"/>
        <end position="302"/>
    </location>
</feature>
<dbReference type="EMBL" id="CP122566">
    <property type="protein sequence ID" value="WGH92252.1"/>
    <property type="molecule type" value="Genomic_DNA"/>
</dbReference>